<evidence type="ECO:0000313" key="2">
    <source>
        <dbReference type="EMBL" id="KAL3794408.1"/>
    </source>
</evidence>
<dbReference type="Pfam" id="PF00300">
    <property type="entry name" value="His_Phos_1"/>
    <property type="match status" value="1"/>
</dbReference>
<reference evidence="2 3" key="1">
    <citation type="journal article" date="2020" name="G3 (Bethesda)">
        <title>Improved Reference Genome for Cyclotella cryptica CCMP332, a Model for Cell Wall Morphogenesis, Salinity Adaptation, and Lipid Production in Diatoms (Bacillariophyta).</title>
        <authorList>
            <person name="Roberts W.R."/>
            <person name="Downey K.M."/>
            <person name="Ruck E.C."/>
            <person name="Traller J.C."/>
            <person name="Alverson A.J."/>
        </authorList>
    </citation>
    <scope>NUCLEOTIDE SEQUENCE [LARGE SCALE GENOMIC DNA]</scope>
    <source>
        <strain evidence="2 3">CCMP332</strain>
    </source>
</reference>
<dbReference type="Gene3D" id="3.40.50.1240">
    <property type="entry name" value="Phosphoglycerate mutase-like"/>
    <property type="match status" value="1"/>
</dbReference>
<feature type="region of interest" description="Disordered" evidence="1">
    <location>
        <begin position="69"/>
        <end position="92"/>
    </location>
</feature>
<dbReference type="CDD" id="cd07067">
    <property type="entry name" value="HP_PGM_like"/>
    <property type="match status" value="1"/>
</dbReference>
<evidence type="ECO:0008006" key="4">
    <source>
        <dbReference type="Google" id="ProtNLM"/>
    </source>
</evidence>
<name>A0ABD3Q1W6_9STRA</name>
<gene>
    <name evidence="2" type="ORF">HJC23_012945</name>
</gene>
<dbReference type="Proteomes" id="UP001516023">
    <property type="component" value="Unassembled WGS sequence"/>
</dbReference>
<dbReference type="SUPFAM" id="SSF53254">
    <property type="entry name" value="Phosphoglycerate mutase-like"/>
    <property type="match status" value="1"/>
</dbReference>
<evidence type="ECO:0000313" key="3">
    <source>
        <dbReference type="Proteomes" id="UP001516023"/>
    </source>
</evidence>
<dbReference type="EMBL" id="JABMIG020000081">
    <property type="protein sequence ID" value="KAL3794408.1"/>
    <property type="molecule type" value="Genomic_DNA"/>
</dbReference>
<organism evidence="2 3">
    <name type="scientific">Cyclotella cryptica</name>
    <dbReference type="NCBI Taxonomy" id="29204"/>
    <lineage>
        <taxon>Eukaryota</taxon>
        <taxon>Sar</taxon>
        <taxon>Stramenopiles</taxon>
        <taxon>Ochrophyta</taxon>
        <taxon>Bacillariophyta</taxon>
        <taxon>Coscinodiscophyceae</taxon>
        <taxon>Thalassiosirophycidae</taxon>
        <taxon>Stephanodiscales</taxon>
        <taxon>Stephanodiscaceae</taxon>
        <taxon>Cyclotella</taxon>
    </lineage>
</organism>
<sequence>MTATTTTSNKPSQPKLSRFLLARHGETNYNKEHRIQGTLDDGMFLNYDGIAQASTLGMYVAGRQLVSPTKDVDVSPDNDAGGSDRSSIESPMTRTYCSPMQRCRQTYAANWNIFKSEPTELRLNDGTFAPVLDCWERGMANWEKIRSDSMNEDAQLVFIMCDGAIGQAMLLNSLVMDIELYGKSKRFAFDNCDCFEI</sequence>
<protein>
    <recommendedName>
        <fullName evidence="4">Phosphoglycerate mutase-like protein</fullName>
    </recommendedName>
</protein>
<dbReference type="InterPro" id="IPR001345">
    <property type="entry name" value="PG/BPGM_mutase_AS"/>
</dbReference>
<evidence type="ECO:0000256" key="1">
    <source>
        <dbReference type="SAM" id="MobiDB-lite"/>
    </source>
</evidence>
<dbReference type="PROSITE" id="PS00175">
    <property type="entry name" value="PG_MUTASE"/>
    <property type="match status" value="1"/>
</dbReference>
<comment type="caution">
    <text evidence="2">The sequence shown here is derived from an EMBL/GenBank/DDBJ whole genome shotgun (WGS) entry which is preliminary data.</text>
</comment>
<dbReference type="AlphaFoldDB" id="A0ABD3Q1W6"/>
<accession>A0ABD3Q1W6</accession>
<keyword evidence="3" id="KW-1185">Reference proteome</keyword>
<proteinExistence type="predicted"/>
<dbReference type="InterPro" id="IPR029033">
    <property type="entry name" value="His_PPase_superfam"/>
</dbReference>
<dbReference type="InterPro" id="IPR013078">
    <property type="entry name" value="His_Pase_superF_clade-1"/>
</dbReference>
<dbReference type="SMART" id="SM00855">
    <property type="entry name" value="PGAM"/>
    <property type="match status" value="1"/>
</dbReference>